<evidence type="ECO:0000313" key="4">
    <source>
        <dbReference type="Proteomes" id="UP000002051"/>
    </source>
</evidence>
<evidence type="ECO:0000313" key="3">
    <source>
        <dbReference type="EnsemblPlants" id="KEH28661"/>
    </source>
</evidence>
<dbReference type="STRING" id="3880.A0A072UGU2"/>
<dbReference type="Proteomes" id="UP000002051">
    <property type="component" value="Chromosome 4"/>
</dbReference>
<reference evidence="5" key="4">
    <citation type="journal article" date="2018" name="Nat. Plants">
        <title>Whole-genome landscape of Medicago truncatula symbiotic genes.</title>
        <authorList>
            <person name="Pecrix Y."/>
            <person name="Staton S.E."/>
            <person name="Sallet E."/>
            <person name="Lelandais-Briere C."/>
            <person name="Moreau S."/>
            <person name="Carrere S."/>
            <person name="Blein T."/>
            <person name="Jardinaud M.F."/>
            <person name="Latrasse D."/>
            <person name="Zouine M."/>
            <person name="Zahm M."/>
            <person name="Kreplak J."/>
            <person name="Mayjonade B."/>
            <person name="Satge C."/>
            <person name="Perez M."/>
            <person name="Cauet S."/>
            <person name="Marande W."/>
            <person name="Chantry-Darmon C."/>
            <person name="Lopez-Roques C."/>
            <person name="Bouchez O."/>
            <person name="Berard A."/>
            <person name="Debelle F."/>
            <person name="Munos S."/>
            <person name="Bendahmane A."/>
            <person name="Berges H."/>
            <person name="Niebel A."/>
            <person name="Buitink J."/>
            <person name="Frugier F."/>
            <person name="Benhamed M."/>
            <person name="Crespi M."/>
            <person name="Gouzy J."/>
            <person name="Gamas P."/>
        </authorList>
    </citation>
    <scope>NUCLEOTIDE SEQUENCE [LARGE SCALE GENOMIC DNA]</scope>
    <source>
        <strain evidence="5">cv. Jemalong A17</strain>
    </source>
</reference>
<sequence>MDDDNWVETAMADDTIVANFLLSFTKKPSSPLYPPFTVHWNVQKPRSKLRRNHAVKFTRASPTTPLSWSAANSASTATANTAVTLADGNEASSSRFIKSVHSSRSKVDEQTEATAYKKMIRKKRSLPELLEEEKMLLQERGNLKDKLASMNFTVERERAKNESLKKIKLDLVSQKATKEARTSLVTGKAIVVDESKHLDATCSSSTLVQSQTVQEKESFVITMNASSSSSQQDVNNRGFLLPDLNLPLEEGFNFS</sequence>
<dbReference type="Gramene" id="rna20382">
    <property type="protein sequence ID" value="RHN58465.1"/>
    <property type="gene ID" value="gene20382"/>
</dbReference>
<name>A0A072UGU2_MEDTR</name>
<dbReference type="PANTHER" id="PTHR35099:SF10">
    <property type="entry name" value="BZIP DOMAIN-CONTAINING PROTEIN"/>
    <property type="match status" value="1"/>
</dbReference>
<dbReference type="PANTHER" id="PTHR35099">
    <property type="entry name" value="OS02G0182700 PROTEIN"/>
    <property type="match status" value="1"/>
</dbReference>
<evidence type="ECO:0000313" key="2">
    <source>
        <dbReference type="EMBL" id="RHN58465.1"/>
    </source>
</evidence>
<dbReference type="AlphaFoldDB" id="A0A072UGU2"/>
<dbReference type="PaxDb" id="3880-AES86500"/>
<dbReference type="HOGENOM" id="CLU_078631_1_0_1"/>
<dbReference type="Proteomes" id="UP000265566">
    <property type="component" value="Chromosome 4"/>
</dbReference>
<accession>A0A072UGU2</accession>
<evidence type="ECO:0000313" key="5">
    <source>
        <dbReference type="Proteomes" id="UP000265566"/>
    </source>
</evidence>
<reference evidence="2" key="5">
    <citation type="journal article" date="2018" name="Nat. Plants">
        <title>Whole-genome landscape of Medicago truncatula symbiotic genes.</title>
        <authorList>
            <person name="Pecrix Y."/>
            <person name="Gamas P."/>
            <person name="Carrere S."/>
        </authorList>
    </citation>
    <scope>NUCLEOTIDE SEQUENCE</scope>
    <source>
        <tissue evidence="2">Leaves</tissue>
    </source>
</reference>
<reference evidence="3" key="3">
    <citation type="submission" date="2015-04" db="UniProtKB">
        <authorList>
            <consortium name="EnsemblPlants"/>
        </authorList>
    </citation>
    <scope>IDENTIFICATION</scope>
    <source>
        <strain evidence="3">cv. Jemalong A17</strain>
    </source>
</reference>
<keyword evidence="4" id="KW-1185">Reference proteome</keyword>
<proteinExistence type="predicted"/>
<dbReference type="eggNOG" id="KOG0214">
    <property type="taxonomic scope" value="Eukaryota"/>
</dbReference>
<reference evidence="1 4" key="1">
    <citation type="journal article" date="2011" name="Nature">
        <title>The Medicago genome provides insight into the evolution of rhizobial symbioses.</title>
        <authorList>
            <person name="Young N.D."/>
            <person name="Debelle F."/>
            <person name="Oldroyd G.E."/>
            <person name="Geurts R."/>
            <person name="Cannon S.B."/>
            <person name="Udvardi M.K."/>
            <person name="Benedito V.A."/>
            <person name="Mayer K.F."/>
            <person name="Gouzy J."/>
            <person name="Schoof H."/>
            <person name="Van de Peer Y."/>
            <person name="Proost S."/>
            <person name="Cook D.R."/>
            <person name="Meyers B.C."/>
            <person name="Spannagl M."/>
            <person name="Cheung F."/>
            <person name="De Mita S."/>
            <person name="Krishnakumar V."/>
            <person name="Gundlach H."/>
            <person name="Zhou S."/>
            <person name="Mudge J."/>
            <person name="Bharti A.K."/>
            <person name="Murray J.D."/>
            <person name="Naoumkina M.A."/>
            <person name="Rosen B."/>
            <person name="Silverstein K.A."/>
            <person name="Tang H."/>
            <person name="Rombauts S."/>
            <person name="Zhao P.X."/>
            <person name="Zhou P."/>
            <person name="Barbe V."/>
            <person name="Bardou P."/>
            <person name="Bechner M."/>
            <person name="Bellec A."/>
            <person name="Berger A."/>
            <person name="Berges H."/>
            <person name="Bidwell S."/>
            <person name="Bisseling T."/>
            <person name="Choisne N."/>
            <person name="Couloux A."/>
            <person name="Denny R."/>
            <person name="Deshpande S."/>
            <person name="Dai X."/>
            <person name="Doyle J.J."/>
            <person name="Dudez A.M."/>
            <person name="Farmer A.D."/>
            <person name="Fouteau S."/>
            <person name="Franken C."/>
            <person name="Gibelin C."/>
            <person name="Gish J."/>
            <person name="Goldstein S."/>
            <person name="Gonzalez A.J."/>
            <person name="Green P.J."/>
            <person name="Hallab A."/>
            <person name="Hartog M."/>
            <person name="Hua A."/>
            <person name="Humphray S.J."/>
            <person name="Jeong D.H."/>
            <person name="Jing Y."/>
            <person name="Jocker A."/>
            <person name="Kenton S.M."/>
            <person name="Kim D.J."/>
            <person name="Klee K."/>
            <person name="Lai H."/>
            <person name="Lang C."/>
            <person name="Lin S."/>
            <person name="Macmil S.L."/>
            <person name="Magdelenat G."/>
            <person name="Matthews L."/>
            <person name="McCorrison J."/>
            <person name="Monaghan E.L."/>
            <person name="Mun J.H."/>
            <person name="Najar F.Z."/>
            <person name="Nicholson C."/>
            <person name="Noirot C."/>
            <person name="O'Bleness M."/>
            <person name="Paule C.R."/>
            <person name="Poulain J."/>
            <person name="Prion F."/>
            <person name="Qin B."/>
            <person name="Qu C."/>
            <person name="Retzel E.F."/>
            <person name="Riddle C."/>
            <person name="Sallet E."/>
            <person name="Samain S."/>
            <person name="Samson N."/>
            <person name="Sanders I."/>
            <person name="Saurat O."/>
            <person name="Scarpelli C."/>
            <person name="Schiex T."/>
            <person name="Segurens B."/>
            <person name="Severin A.J."/>
            <person name="Sherrier D.J."/>
            <person name="Shi R."/>
            <person name="Sims S."/>
            <person name="Singer S.R."/>
            <person name="Sinharoy S."/>
            <person name="Sterck L."/>
            <person name="Viollet A."/>
            <person name="Wang B.B."/>
            <person name="Wang K."/>
            <person name="Wang M."/>
            <person name="Wang X."/>
            <person name="Warfsmann J."/>
            <person name="Weissenbach J."/>
            <person name="White D.D."/>
            <person name="White J.D."/>
            <person name="Wiley G.B."/>
            <person name="Wincker P."/>
            <person name="Xing Y."/>
            <person name="Yang L."/>
            <person name="Yao Z."/>
            <person name="Ying F."/>
            <person name="Zhai J."/>
            <person name="Zhou L."/>
            <person name="Zuber A."/>
            <person name="Denarie J."/>
            <person name="Dixon R.A."/>
            <person name="May G.D."/>
            <person name="Schwartz D.C."/>
            <person name="Rogers J."/>
            <person name="Quetier F."/>
            <person name="Town C.D."/>
            <person name="Roe B.A."/>
        </authorList>
    </citation>
    <scope>NUCLEOTIDE SEQUENCE [LARGE SCALE GENOMIC DNA]</scope>
    <source>
        <strain evidence="1">A17</strain>
        <strain evidence="3 4">cv. Jemalong A17</strain>
    </source>
</reference>
<dbReference type="EMBL" id="CM001220">
    <property type="protein sequence ID" value="KEH28661.1"/>
    <property type="molecule type" value="Genomic_DNA"/>
</dbReference>
<dbReference type="OrthoDB" id="1434219at2759"/>
<evidence type="ECO:0000313" key="1">
    <source>
        <dbReference type="EMBL" id="KEH28661.1"/>
    </source>
</evidence>
<dbReference type="EMBL" id="PSQE01000004">
    <property type="protein sequence ID" value="RHN58465.1"/>
    <property type="molecule type" value="Genomic_DNA"/>
</dbReference>
<organism evidence="1 4">
    <name type="scientific">Medicago truncatula</name>
    <name type="common">Barrel medic</name>
    <name type="synonym">Medicago tribuloides</name>
    <dbReference type="NCBI Taxonomy" id="3880"/>
    <lineage>
        <taxon>Eukaryota</taxon>
        <taxon>Viridiplantae</taxon>
        <taxon>Streptophyta</taxon>
        <taxon>Embryophyta</taxon>
        <taxon>Tracheophyta</taxon>
        <taxon>Spermatophyta</taxon>
        <taxon>Magnoliopsida</taxon>
        <taxon>eudicotyledons</taxon>
        <taxon>Gunneridae</taxon>
        <taxon>Pentapetalae</taxon>
        <taxon>rosids</taxon>
        <taxon>fabids</taxon>
        <taxon>Fabales</taxon>
        <taxon>Fabaceae</taxon>
        <taxon>Papilionoideae</taxon>
        <taxon>50 kb inversion clade</taxon>
        <taxon>NPAAA clade</taxon>
        <taxon>Hologalegina</taxon>
        <taxon>IRL clade</taxon>
        <taxon>Trifolieae</taxon>
        <taxon>Medicago</taxon>
    </lineage>
</organism>
<dbReference type="EnsemblPlants" id="KEH28661">
    <property type="protein sequence ID" value="KEH28661"/>
    <property type="gene ID" value="MTR_4g009195"/>
</dbReference>
<gene>
    <name evidence="3" type="primary">25491292</name>
    <name evidence="1" type="ordered locus">MTR_4g009195</name>
    <name evidence="2" type="ORF">MtrunA17_Chr4g0002741</name>
</gene>
<dbReference type="KEGG" id="mtr:25491292"/>
<reference evidence="1 4" key="2">
    <citation type="journal article" date="2014" name="BMC Genomics">
        <title>An improved genome release (version Mt4.0) for the model legume Medicago truncatula.</title>
        <authorList>
            <person name="Tang H."/>
            <person name="Krishnakumar V."/>
            <person name="Bidwell S."/>
            <person name="Rosen B."/>
            <person name="Chan A."/>
            <person name="Zhou S."/>
            <person name="Gentzbittel L."/>
            <person name="Childs K.L."/>
            <person name="Yandell M."/>
            <person name="Gundlach H."/>
            <person name="Mayer K.F."/>
            <person name="Schwartz D.C."/>
            <person name="Town C.D."/>
        </authorList>
    </citation>
    <scope>GENOME REANNOTATION</scope>
    <source>
        <strain evidence="1">A17</strain>
        <strain evidence="3 4">cv. Jemalong A17</strain>
    </source>
</reference>
<protein>
    <submittedName>
        <fullName evidence="1 3">Uncharacterized protein</fullName>
    </submittedName>
</protein>